<dbReference type="AlphaFoldDB" id="A0A0A8Z9M4"/>
<reference evidence="1" key="1">
    <citation type="submission" date="2014-09" db="EMBL/GenBank/DDBJ databases">
        <authorList>
            <person name="Magalhaes I.L.F."/>
            <person name="Oliveira U."/>
            <person name="Santos F.R."/>
            <person name="Vidigal T.H.D.A."/>
            <person name="Brescovit A.D."/>
            <person name="Santos A.J."/>
        </authorList>
    </citation>
    <scope>NUCLEOTIDE SEQUENCE</scope>
    <source>
        <tissue evidence="1">Shoot tissue taken approximately 20 cm above the soil surface</tissue>
    </source>
</reference>
<proteinExistence type="predicted"/>
<sequence>MPTNARFCSPFSNRQTRCNEDTARLQPQLT</sequence>
<name>A0A0A8Z9M4_ARUDO</name>
<evidence type="ECO:0000313" key="1">
    <source>
        <dbReference type="EMBL" id="JAD36084.1"/>
    </source>
</evidence>
<protein>
    <submittedName>
        <fullName evidence="1">Uncharacterized protein</fullName>
    </submittedName>
</protein>
<reference evidence="1" key="2">
    <citation type="journal article" date="2015" name="Data Brief">
        <title>Shoot transcriptome of the giant reed, Arundo donax.</title>
        <authorList>
            <person name="Barrero R.A."/>
            <person name="Guerrero F.D."/>
            <person name="Moolhuijzen P."/>
            <person name="Goolsby J.A."/>
            <person name="Tidwell J."/>
            <person name="Bellgard S.E."/>
            <person name="Bellgard M.I."/>
        </authorList>
    </citation>
    <scope>NUCLEOTIDE SEQUENCE</scope>
    <source>
        <tissue evidence="1">Shoot tissue taken approximately 20 cm above the soil surface</tissue>
    </source>
</reference>
<dbReference type="EMBL" id="GBRH01261811">
    <property type="protein sequence ID" value="JAD36084.1"/>
    <property type="molecule type" value="Transcribed_RNA"/>
</dbReference>
<accession>A0A0A8Z9M4</accession>
<organism evidence="1">
    <name type="scientific">Arundo donax</name>
    <name type="common">Giant reed</name>
    <name type="synonym">Donax arundinaceus</name>
    <dbReference type="NCBI Taxonomy" id="35708"/>
    <lineage>
        <taxon>Eukaryota</taxon>
        <taxon>Viridiplantae</taxon>
        <taxon>Streptophyta</taxon>
        <taxon>Embryophyta</taxon>
        <taxon>Tracheophyta</taxon>
        <taxon>Spermatophyta</taxon>
        <taxon>Magnoliopsida</taxon>
        <taxon>Liliopsida</taxon>
        <taxon>Poales</taxon>
        <taxon>Poaceae</taxon>
        <taxon>PACMAD clade</taxon>
        <taxon>Arundinoideae</taxon>
        <taxon>Arundineae</taxon>
        <taxon>Arundo</taxon>
    </lineage>
</organism>